<protein>
    <recommendedName>
        <fullName evidence="2">protein-tyrosine-phosphatase</fullName>
        <ecNumber evidence="2">3.1.3.48</ecNumber>
    </recommendedName>
</protein>
<evidence type="ECO:0000256" key="2">
    <source>
        <dbReference type="ARBA" id="ARBA00013064"/>
    </source>
</evidence>
<dbReference type="InterPro" id="IPR036196">
    <property type="entry name" value="Ptyr_pPase_sf"/>
</dbReference>
<dbReference type="PANTHER" id="PTHR11717:SF7">
    <property type="entry name" value="LOW MOLECULAR WEIGHT PHOSPHOTYROSINE PROTEIN PHOSPHATASE"/>
    <property type="match status" value="1"/>
</dbReference>
<dbReference type="SMART" id="SM00226">
    <property type="entry name" value="LMWPc"/>
    <property type="match status" value="1"/>
</dbReference>
<dbReference type="AlphaFoldDB" id="A0A9X4IDX9"/>
<feature type="active site" description="Nucleophile" evidence="5">
    <location>
        <position position="10"/>
    </location>
</feature>
<dbReference type="RefSeq" id="WP_274584833.1">
    <property type="nucleotide sequence ID" value="NZ_CP145811.1"/>
</dbReference>
<dbReference type="GO" id="GO:0004725">
    <property type="term" value="F:protein tyrosine phosphatase activity"/>
    <property type="evidence" value="ECO:0007669"/>
    <property type="project" value="UniProtKB-EC"/>
</dbReference>
<dbReference type="EMBL" id="CP146598">
    <property type="protein sequence ID" value="WWY02755.1"/>
    <property type="molecule type" value="Genomic_DNA"/>
</dbReference>
<feature type="domain" description="Phosphotyrosine protein phosphatase I" evidence="6">
    <location>
        <begin position="4"/>
        <end position="150"/>
    </location>
</feature>
<dbReference type="Proteomes" id="UP001149607">
    <property type="component" value="Chromosome"/>
</dbReference>
<evidence type="ECO:0000313" key="7">
    <source>
        <dbReference type="EMBL" id="MDD9327598.1"/>
    </source>
</evidence>
<dbReference type="PRINTS" id="PR00719">
    <property type="entry name" value="LMWPTPASE"/>
</dbReference>
<evidence type="ECO:0000313" key="8">
    <source>
        <dbReference type="EMBL" id="WWY02755.1"/>
    </source>
</evidence>
<dbReference type="CDD" id="cd16343">
    <property type="entry name" value="LMWPTP"/>
    <property type="match status" value="1"/>
</dbReference>
<dbReference type="InterPro" id="IPR023485">
    <property type="entry name" value="Ptyr_pPase"/>
</dbReference>
<feature type="active site" description="Proton donor" evidence="5">
    <location>
        <position position="126"/>
    </location>
</feature>
<gene>
    <name evidence="7" type="ORF">ORY91_001004</name>
    <name evidence="8" type="ORF">V9W64_08640</name>
</gene>
<reference evidence="7" key="1">
    <citation type="submission" date="2022-10" db="EMBL/GenBank/DDBJ databases">
        <authorList>
            <person name="Boutroux M."/>
        </authorList>
    </citation>
    <scope>NUCLEOTIDE SEQUENCE</scope>
    <source>
        <strain evidence="7">51.81</strain>
    </source>
</reference>
<evidence type="ECO:0000256" key="1">
    <source>
        <dbReference type="ARBA" id="ARBA00011063"/>
    </source>
</evidence>
<dbReference type="PANTHER" id="PTHR11717">
    <property type="entry name" value="LOW MOLECULAR WEIGHT PROTEIN TYROSINE PHOSPHATASE"/>
    <property type="match status" value="1"/>
</dbReference>
<evidence type="ECO:0000256" key="5">
    <source>
        <dbReference type="PIRSR" id="PIRSR617867-1"/>
    </source>
</evidence>
<keyword evidence="9" id="KW-1185">Reference proteome</keyword>
<organism evidence="7">
    <name type="scientific">Neisseria leonii</name>
    <dbReference type="NCBI Taxonomy" id="2995413"/>
    <lineage>
        <taxon>Bacteria</taxon>
        <taxon>Pseudomonadati</taxon>
        <taxon>Pseudomonadota</taxon>
        <taxon>Betaproteobacteria</taxon>
        <taxon>Neisseriales</taxon>
        <taxon>Neisseriaceae</taxon>
        <taxon>Neisseria</taxon>
    </lineage>
</organism>
<dbReference type="SUPFAM" id="SSF52788">
    <property type="entry name" value="Phosphotyrosine protein phosphatases I"/>
    <property type="match status" value="1"/>
</dbReference>
<feature type="active site" evidence="5">
    <location>
        <position position="16"/>
    </location>
</feature>
<evidence type="ECO:0000259" key="6">
    <source>
        <dbReference type="SMART" id="SM00226"/>
    </source>
</evidence>
<evidence type="ECO:0000256" key="3">
    <source>
        <dbReference type="ARBA" id="ARBA00022801"/>
    </source>
</evidence>
<proteinExistence type="inferred from homology"/>
<evidence type="ECO:0000256" key="4">
    <source>
        <dbReference type="ARBA" id="ARBA00022912"/>
    </source>
</evidence>
<reference evidence="8" key="2">
    <citation type="submission" date="2024-02" db="EMBL/GenBank/DDBJ databases">
        <title>Neisseria leonii sp. nov.</title>
        <authorList>
            <person name="Boutroux M."/>
            <person name="Favre-Rochex S."/>
            <person name="Gorgette O."/>
            <person name="Touak G."/>
            <person name="Muhle E."/>
            <person name="Chesneau O."/>
            <person name="Clermont D."/>
            <person name="Rahi P."/>
        </authorList>
    </citation>
    <scope>NUCLEOTIDE SEQUENCE</scope>
    <source>
        <strain evidence="8">51.81</strain>
    </source>
</reference>
<comment type="similarity">
    <text evidence="1">Belongs to the low molecular weight phosphotyrosine protein phosphatase family.</text>
</comment>
<dbReference type="InterPro" id="IPR050438">
    <property type="entry name" value="LMW_PTPase"/>
</dbReference>
<sequence length="161" mass="17941">MKTYRILFVCLGNICRSPMAEFVLRHQAARAGAAHRIVSDSAGTSGWHDGEDMHRGTAQMLKQHGITPAGFTSRRVRATDFEAFDFLIAMDDNNLAELEKRFGRHRDKIFKLTDLIPESGMSHVPDPWYTGDFDETYRLCRDGSNALLAKLGLTADGKPAA</sequence>
<dbReference type="InterPro" id="IPR017867">
    <property type="entry name" value="Tyr_phospatase_low_mol_wt"/>
</dbReference>
<name>A0A9X4IDX9_9NEIS</name>
<dbReference type="EC" id="3.1.3.48" evidence="2"/>
<dbReference type="Pfam" id="PF01451">
    <property type="entry name" value="LMWPc"/>
    <property type="match status" value="1"/>
</dbReference>
<dbReference type="EMBL" id="JAPQFL010000002">
    <property type="protein sequence ID" value="MDD9327598.1"/>
    <property type="molecule type" value="Genomic_DNA"/>
</dbReference>
<evidence type="ECO:0000313" key="9">
    <source>
        <dbReference type="Proteomes" id="UP001149607"/>
    </source>
</evidence>
<accession>A0A9X4IDX9</accession>
<dbReference type="Gene3D" id="3.40.50.2300">
    <property type="match status" value="1"/>
</dbReference>
<keyword evidence="4" id="KW-0904">Protein phosphatase</keyword>
<keyword evidence="3 8" id="KW-0378">Hydrolase</keyword>